<protein>
    <submittedName>
        <fullName evidence="3">Uncharacterized protein</fullName>
    </submittedName>
</protein>
<feature type="transmembrane region" description="Helical" evidence="2">
    <location>
        <begin position="309"/>
        <end position="332"/>
    </location>
</feature>
<name>A0ABD2K8Z5_9BILA</name>
<feature type="compositionally biased region" description="Basic and acidic residues" evidence="1">
    <location>
        <begin position="82"/>
        <end position="103"/>
    </location>
</feature>
<feature type="region of interest" description="Disordered" evidence="1">
    <location>
        <begin position="145"/>
        <end position="180"/>
    </location>
</feature>
<dbReference type="Proteomes" id="UP001620626">
    <property type="component" value="Unassembled WGS sequence"/>
</dbReference>
<accession>A0ABD2K8Z5</accession>
<feature type="transmembrane region" description="Helical" evidence="2">
    <location>
        <begin position="533"/>
        <end position="553"/>
    </location>
</feature>
<feature type="transmembrane region" description="Helical" evidence="2">
    <location>
        <begin position="241"/>
        <end position="260"/>
    </location>
</feature>
<feature type="transmembrane region" description="Helical" evidence="2">
    <location>
        <begin position="382"/>
        <end position="399"/>
    </location>
</feature>
<keyword evidence="2" id="KW-0472">Membrane</keyword>
<gene>
    <name evidence="3" type="ORF">niasHT_025723</name>
</gene>
<sequence>MLNHKLELFKHVQAIEIKHQEKVFIEAFRSFCKYAEYRLLYFKRTPATKSDALCTSKRSLAPMTTAPHQKRPDWANFGKIGRNADDGKLEGTAETEPLNKEDGTGATEKLAGTAATEPLAKSDGMGMMEKPPLATKASYKMEDQLKEDPKQKKKITGSTKTEQLTKLHGTEKTEKPPLAEKPSFKMEDLLKEVSQLVAMVWSVAALDLDLLTYWMLNVSSAFMLSAANNVLFFVLDWRMPVLHFLHNAVPALFLLVRLALSPDRRPLVPRLLCAIVRAPLRSLLWRPVAAQLLVSALSTRVYVHNRAGALYLCRIFDFLGTFLIIRFGANFFNNANIAGGNKEETQRRRGRAAIWALLGPLAFSASLSWLEFGNIEWDPWALFLAPLLALAQAVHILLLKQAQLAFFAALGMPNGNNGCECCEHGTHPHHRPRVALPDETFEWFALCYLVAVGTLLAPTALHSYANSVVPYDASWESIDYLLMGMSVVFMSGFKYSELWLISRLEPHQFCALEHSKYFMASIGQWFLQNMAHATVFAAVGKALFVVSALRYWLRADEMDAVGSARAKEKCGPKSSFAG</sequence>
<evidence type="ECO:0000256" key="2">
    <source>
        <dbReference type="SAM" id="Phobius"/>
    </source>
</evidence>
<keyword evidence="2" id="KW-0812">Transmembrane</keyword>
<keyword evidence="2" id="KW-1133">Transmembrane helix</keyword>
<evidence type="ECO:0000313" key="4">
    <source>
        <dbReference type="Proteomes" id="UP001620626"/>
    </source>
</evidence>
<dbReference type="EMBL" id="JBICBT010000817">
    <property type="protein sequence ID" value="KAL3099175.1"/>
    <property type="molecule type" value="Genomic_DNA"/>
</dbReference>
<feature type="region of interest" description="Disordered" evidence="1">
    <location>
        <begin position="63"/>
        <end position="130"/>
    </location>
</feature>
<keyword evidence="4" id="KW-1185">Reference proteome</keyword>
<evidence type="ECO:0000256" key="1">
    <source>
        <dbReference type="SAM" id="MobiDB-lite"/>
    </source>
</evidence>
<feature type="transmembrane region" description="Helical" evidence="2">
    <location>
        <begin position="352"/>
        <end position="370"/>
    </location>
</feature>
<organism evidence="3 4">
    <name type="scientific">Heterodera trifolii</name>
    <dbReference type="NCBI Taxonomy" id="157864"/>
    <lineage>
        <taxon>Eukaryota</taxon>
        <taxon>Metazoa</taxon>
        <taxon>Ecdysozoa</taxon>
        <taxon>Nematoda</taxon>
        <taxon>Chromadorea</taxon>
        <taxon>Rhabditida</taxon>
        <taxon>Tylenchina</taxon>
        <taxon>Tylenchomorpha</taxon>
        <taxon>Tylenchoidea</taxon>
        <taxon>Heteroderidae</taxon>
        <taxon>Heteroderinae</taxon>
        <taxon>Heterodera</taxon>
    </lineage>
</organism>
<comment type="caution">
    <text evidence="3">The sequence shown here is derived from an EMBL/GenBank/DDBJ whole genome shotgun (WGS) entry which is preliminary data.</text>
</comment>
<proteinExistence type="predicted"/>
<feature type="transmembrane region" description="Helical" evidence="2">
    <location>
        <begin position="443"/>
        <end position="465"/>
    </location>
</feature>
<reference evidence="3 4" key="1">
    <citation type="submission" date="2024-10" db="EMBL/GenBank/DDBJ databases">
        <authorList>
            <person name="Kim D."/>
        </authorList>
    </citation>
    <scope>NUCLEOTIDE SEQUENCE [LARGE SCALE GENOMIC DNA]</scope>
    <source>
        <strain evidence="3">BH-2024</strain>
    </source>
</reference>
<dbReference type="AlphaFoldDB" id="A0ABD2K8Z5"/>
<feature type="compositionally biased region" description="Basic and acidic residues" evidence="1">
    <location>
        <begin position="163"/>
        <end position="180"/>
    </location>
</feature>
<evidence type="ECO:0000313" key="3">
    <source>
        <dbReference type="EMBL" id="KAL3099175.1"/>
    </source>
</evidence>